<evidence type="ECO:0000313" key="12">
    <source>
        <dbReference type="Proteomes" id="UP000006427"/>
    </source>
</evidence>
<feature type="domain" description="DUF83" evidence="10">
    <location>
        <begin position="14"/>
        <end position="172"/>
    </location>
</feature>
<dbReference type="InterPro" id="IPR022765">
    <property type="entry name" value="Dna2/Cas4_DUF83"/>
</dbReference>
<evidence type="ECO:0000256" key="7">
    <source>
        <dbReference type="ARBA" id="ARBA00023118"/>
    </source>
</evidence>
<dbReference type="eggNOG" id="COG1468">
    <property type="taxonomic scope" value="Bacteria"/>
</dbReference>
<dbReference type="Pfam" id="PF01930">
    <property type="entry name" value="Cas_Cas4"/>
    <property type="match status" value="1"/>
</dbReference>
<dbReference type="OrthoDB" id="9794720at2"/>
<dbReference type="GO" id="GO:0046872">
    <property type="term" value="F:metal ion binding"/>
    <property type="evidence" value="ECO:0007669"/>
    <property type="project" value="UniProtKB-KW"/>
</dbReference>
<keyword evidence="6 9" id="KW-0411">Iron-sulfur</keyword>
<dbReference type="InterPro" id="IPR013343">
    <property type="entry name" value="CRISPR-assoc_prot_Cas4"/>
</dbReference>
<keyword evidence="12" id="KW-1185">Reference proteome</keyword>
<evidence type="ECO:0000256" key="9">
    <source>
        <dbReference type="RuleBase" id="RU365022"/>
    </source>
</evidence>
<dbReference type="GO" id="GO:0051536">
    <property type="term" value="F:iron-sulfur cluster binding"/>
    <property type="evidence" value="ECO:0007669"/>
    <property type="project" value="UniProtKB-KW"/>
</dbReference>
<keyword evidence="8 9" id="KW-0464">Manganese</keyword>
<keyword evidence="3 9" id="KW-0378">Hydrolase</keyword>
<dbReference type="EC" id="3.1.12.1" evidence="9"/>
<dbReference type="Gene3D" id="3.90.320.10">
    <property type="match status" value="1"/>
</dbReference>
<comment type="function">
    <text evidence="9">CRISPR (clustered regularly interspaced short palindromic repeat) is an adaptive immune system that provides protection against mobile genetic elements (viruses, transposable elements and conjugative plasmids). CRISPR clusters contain sequences complementary to antecedent mobile elements and target invading nucleic acids. CRISPR clusters are transcribed and processed into CRISPR RNA (crRNA).</text>
</comment>
<sequence>MAVPCFSEPPRIGGTLVWYFSICHREVWFMSHGIEPDREDDFLVMGRLIDENSYRRDRHSVSFGDNRFDIVKVEDGTLVVGEVKKSSRSIDAARLQLAHYLYDLWKDGIIAKGQLLFPKEKRRKEVELTEETRHRLDGVYEEIREIACMAAPPKAVKNRFCSVCAYSDLCWS</sequence>
<dbReference type="InterPro" id="IPR011604">
    <property type="entry name" value="PDDEXK-like_dom_sf"/>
</dbReference>
<keyword evidence="2 9" id="KW-0479">Metal-binding</keyword>
<evidence type="ECO:0000256" key="8">
    <source>
        <dbReference type="ARBA" id="ARBA00023211"/>
    </source>
</evidence>
<keyword evidence="5 9" id="KW-0408">Iron</keyword>
<evidence type="ECO:0000256" key="3">
    <source>
        <dbReference type="ARBA" id="ARBA00022801"/>
    </source>
</evidence>
<dbReference type="Proteomes" id="UP000006427">
    <property type="component" value="Unassembled WGS sequence"/>
</dbReference>
<comment type="caution">
    <text evidence="11">The sequence shown here is derived from an EMBL/GenBank/DDBJ whole genome shotgun (WGS) entry which is preliminary data.</text>
</comment>
<evidence type="ECO:0000256" key="6">
    <source>
        <dbReference type="ARBA" id="ARBA00023014"/>
    </source>
</evidence>
<dbReference type="AlphaFoldDB" id="D2Z4I7"/>
<proteinExistence type="inferred from homology"/>
<gene>
    <name evidence="11" type="ORF">Dpep_0486</name>
</gene>
<evidence type="ECO:0000259" key="10">
    <source>
        <dbReference type="Pfam" id="PF01930"/>
    </source>
</evidence>
<evidence type="ECO:0000256" key="4">
    <source>
        <dbReference type="ARBA" id="ARBA00022839"/>
    </source>
</evidence>
<dbReference type="GO" id="GO:0051607">
    <property type="term" value="P:defense response to virus"/>
    <property type="evidence" value="ECO:0007669"/>
    <property type="project" value="UniProtKB-KW"/>
</dbReference>
<name>D2Z4I7_9BACT</name>
<dbReference type="NCBIfam" id="TIGR00372">
    <property type="entry name" value="cas4"/>
    <property type="match status" value="1"/>
</dbReference>
<evidence type="ECO:0000256" key="2">
    <source>
        <dbReference type="ARBA" id="ARBA00022723"/>
    </source>
</evidence>
<dbReference type="STRING" id="469381.Dpep_0486"/>
<keyword evidence="7 9" id="KW-0051">Antiviral defense</keyword>
<protein>
    <recommendedName>
        <fullName evidence="9">CRISPR-associated exonuclease Cas4</fullName>
        <ecNumber evidence="9">3.1.12.1</ecNumber>
    </recommendedName>
</protein>
<evidence type="ECO:0000256" key="1">
    <source>
        <dbReference type="ARBA" id="ARBA00022722"/>
    </source>
</evidence>
<reference evidence="11 12" key="1">
    <citation type="journal article" date="2010" name="Stand. Genomic Sci.">
        <title>Permanent draft genome sequence of Dethiosulfovibrio peptidovorans type strain (SEBR 4207).</title>
        <authorList>
            <person name="Labutti K."/>
            <person name="Mayilraj S."/>
            <person name="Clum A."/>
            <person name="Lucas S."/>
            <person name="Glavina Del Rio T."/>
            <person name="Nolan M."/>
            <person name="Tice H."/>
            <person name="Cheng J.F."/>
            <person name="Pitluck S."/>
            <person name="Liolios K."/>
            <person name="Ivanova N."/>
            <person name="Mavromatis K."/>
            <person name="Mikhailova N."/>
            <person name="Pati A."/>
            <person name="Goodwin L."/>
            <person name="Chen A."/>
            <person name="Palaniappan K."/>
            <person name="Land M."/>
            <person name="Hauser L."/>
            <person name="Chang Y.J."/>
            <person name="Jeffries C.D."/>
            <person name="Rohde M."/>
            <person name="Spring S."/>
            <person name="Goker M."/>
            <person name="Woyke T."/>
            <person name="Bristow J."/>
            <person name="Eisen J.A."/>
            <person name="Markowitz V."/>
            <person name="Hugenholtz P."/>
            <person name="Kyrpides N.C."/>
            <person name="Klenk H.P."/>
            <person name="Lapidus A."/>
        </authorList>
    </citation>
    <scope>NUCLEOTIDE SEQUENCE [LARGE SCALE GENOMIC DNA]</scope>
    <source>
        <strain evidence="11 12">DSM 11002</strain>
    </source>
</reference>
<comment type="cofactor">
    <cofactor evidence="9">
        <name>Mg(2+)</name>
        <dbReference type="ChEBI" id="CHEBI:18420"/>
    </cofactor>
    <cofactor evidence="9">
        <name>Mn(2+)</name>
        <dbReference type="ChEBI" id="CHEBI:29035"/>
    </cofactor>
    <text evidence="9">Mg(2+) or Mn(2+) required for ssDNA cleavage activity.</text>
</comment>
<evidence type="ECO:0000256" key="5">
    <source>
        <dbReference type="ARBA" id="ARBA00023004"/>
    </source>
</evidence>
<comment type="similarity">
    <text evidence="9">Belongs to the CRISPR-associated exonuclease Cas4 family.</text>
</comment>
<dbReference type="PANTHER" id="PTHR37168:SF2">
    <property type="entry name" value="CRISPR-ASSOCIATED EXONUCLEASE CAS4"/>
    <property type="match status" value="1"/>
</dbReference>
<accession>D2Z4I7</accession>
<dbReference type="EMBL" id="ABTR02000001">
    <property type="protein sequence ID" value="EFC90516.1"/>
    <property type="molecule type" value="Genomic_DNA"/>
</dbReference>
<dbReference type="GO" id="GO:0004527">
    <property type="term" value="F:exonuclease activity"/>
    <property type="evidence" value="ECO:0007669"/>
    <property type="project" value="UniProtKB-KW"/>
</dbReference>
<organism evidence="11 12">
    <name type="scientific">Dethiosulfovibrio peptidovorans DSM 11002</name>
    <dbReference type="NCBI Taxonomy" id="469381"/>
    <lineage>
        <taxon>Bacteria</taxon>
        <taxon>Thermotogati</taxon>
        <taxon>Synergistota</taxon>
        <taxon>Synergistia</taxon>
        <taxon>Synergistales</taxon>
        <taxon>Dethiosulfovibrionaceae</taxon>
        <taxon>Dethiosulfovibrio</taxon>
    </lineage>
</organism>
<dbReference type="RefSeq" id="WP_005659288.1">
    <property type="nucleotide sequence ID" value="NZ_ABTR02000001.1"/>
</dbReference>
<keyword evidence="1 9" id="KW-0540">Nuclease</keyword>
<keyword evidence="4 9" id="KW-0269">Exonuclease</keyword>
<comment type="cofactor">
    <cofactor evidence="9">
        <name>iron-sulfur cluster</name>
        <dbReference type="ChEBI" id="CHEBI:30408"/>
    </cofactor>
</comment>
<evidence type="ECO:0000313" key="11">
    <source>
        <dbReference type="EMBL" id="EFC90516.1"/>
    </source>
</evidence>
<dbReference type="PaxDb" id="469381-Dpep_0486"/>
<dbReference type="PANTHER" id="PTHR37168">
    <property type="entry name" value="CRISPR-ASSOCIATED EXONUCLEASE CAS4"/>
    <property type="match status" value="1"/>
</dbReference>